<accession>A0A077LYH4</accession>
<gene>
    <name evidence="3" type="ORF">BN12_240031</name>
</gene>
<evidence type="ECO:0000259" key="2">
    <source>
        <dbReference type="Pfam" id="PF08327"/>
    </source>
</evidence>
<reference evidence="3 4" key="1">
    <citation type="journal article" date="2013" name="ISME J.">
        <title>A metabolic model for members of the genus Tetrasphaera involved in enhanced biological phosphorus removal.</title>
        <authorList>
            <person name="Kristiansen R."/>
            <person name="Nguyen H.T.T."/>
            <person name="Saunders A.M."/>
            <person name="Nielsen J.L."/>
            <person name="Wimmer R."/>
            <person name="Le V.Q."/>
            <person name="McIlroy S.J."/>
            <person name="Petrovski S."/>
            <person name="Seviour R.J."/>
            <person name="Calteau A."/>
            <person name="Nielsen K.L."/>
            <person name="Nielsen P.H."/>
        </authorList>
    </citation>
    <scope>NUCLEOTIDE SEQUENCE [LARGE SCALE GENOMIC DNA]</scope>
    <source>
        <strain evidence="3 4">T1-X7</strain>
    </source>
</reference>
<dbReference type="InterPro" id="IPR013538">
    <property type="entry name" value="ASHA1/2-like_C"/>
</dbReference>
<evidence type="ECO:0000313" key="3">
    <source>
        <dbReference type="EMBL" id="CCH77962.1"/>
    </source>
</evidence>
<feature type="domain" description="Activator of Hsp90 ATPase homologue 1/2-like C-terminal" evidence="2">
    <location>
        <begin position="30"/>
        <end position="143"/>
    </location>
</feature>
<evidence type="ECO:0000256" key="1">
    <source>
        <dbReference type="ARBA" id="ARBA00006817"/>
    </source>
</evidence>
<name>A0A077LYH4_9MICO</name>
<dbReference type="STRING" id="1194083.BN12_240031"/>
<dbReference type="Proteomes" id="UP000035721">
    <property type="component" value="Unassembled WGS sequence"/>
</dbReference>
<dbReference type="CDD" id="cd08899">
    <property type="entry name" value="SRPBCC_CalC_Aha1-like_6"/>
    <property type="match status" value="1"/>
</dbReference>
<dbReference type="EMBL" id="CAJB01000157">
    <property type="protein sequence ID" value="CCH77962.1"/>
    <property type="molecule type" value="Genomic_DNA"/>
</dbReference>
<proteinExistence type="inferred from homology"/>
<dbReference type="AlphaFoldDB" id="A0A077LYH4"/>
<comment type="caution">
    <text evidence="3">The sequence shown here is derived from an EMBL/GenBank/DDBJ whole genome shotgun (WGS) entry which is preliminary data.</text>
</comment>
<evidence type="ECO:0000313" key="4">
    <source>
        <dbReference type="Proteomes" id="UP000035721"/>
    </source>
</evidence>
<organism evidence="3 4">
    <name type="scientific">Nostocoides japonicum T1-X7</name>
    <dbReference type="NCBI Taxonomy" id="1194083"/>
    <lineage>
        <taxon>Bacteria</taxon>
        <taxon>Bacillati</taxon>
        <taxon>Actinomycetota</taxon>
        <taxon>Actinomycetes</taxon>
        <taxon>Micrococcales</taxon>
        <taxon>Intrasporangiaceae</taxon>
        <taxon>Nostocoides</taxon>
    </lineage>
</organism>
<protein>
    <recommendedName>
        <fullName evidence="2">Activator of Hsp90 ATPase homologue 1/2-like C-terminal domain-containing protein</fullName>
    </recommendedName>
</protein>
<dbReference type="OrthoDB" id="8117292at2"/>
<dbReference type="Pfam" id="PF08327">
    <property type="entry name" value="AHSA1"/>
    <property type="match status" value="1"/>
</dbReference>
<dbReference type="Gene3D" id="3.30.530.20">
    <property type="match status" value="1"/>
</dbReference>
<keyword evidence="4" id="KW-1185">Reference proteome</keyword>
<comment type="similarity">
    <text evidence="1">Belongs to the AHA1 family.</text>
</comment>
<dbReference type="RefSeq" id="WP_048550579.1">
    <property type="nucleotide sequence ID" value="NZ_HF570958.1"/>
</dbReference>
<dbReference type="SUPFAM" id="SSF55961">
    <property type="entry name" value="Bet v1-like"/>
    <property type="match status" value="1"/>
</dbReference>
<dbReference type="InterPro" id="IPR023393">
    <property type="entry name" value="START-like_dom_sf"/>
</dbReference>
<sequence length="166" mass="18161">MTTVQQGSLTGWVNEAGRAGTVHVEDVYDTDIDDLWSAVTDPARLARWVAVVEGDLRPGGTFEARFTSTAEGPGRIEICDAPHHLLLTMRPDTAEPAEIEAWLTSEGEGTRLAVEERGLPVDRAPDHAAGWQAHIEDLRAHLEGRPAASWPDRWSELISSYRPDGA</sequence>